<dbReference type="InterPro" id="IPR036526">
    <property type="entry name" value="C-N_Hydrolase_sf"/>
</dbReference>
<dbReference type="Proteomes" id="UP000440716">
    <property type="component" value="Unassembled WGS sequence"/>
</dbReference>
<feature type="transmembrane region" description="Helical" evidence="1">
    <location>
        <begin position="76"/>
        <end position="98"/>
    </location>
</feature>
<feature type="domain" description="CN hydrolase" evidence="2">
    <location>
        <begin position="188"/>
        <end position="388"/>
    </location>
</feature>
<dbReference type="EMBL" id="MBEV02000017">
    <property type="protein sequence ID" value="MUP07637.1"/>
    <property type="molecule type" value="Genomic_DNA"/>
</dbReference>
<dbReference type="AlphaFoldDB" id="A0A7K1RM16"/>
<evidence type="ECO:0000313" key="6">
    <source>
        <dbReference type="Proteomes" id="UP000440716"/>
    </source>
</evidence>
<dbReference type="RefSeq" id="WP_070149940.1">
    <property type="nucleotide sequence ID" value="NZ_JABAEJ010000018.1"/>
</dbReference>
<dbReference type="NCBIfam" id="NF010398">
    <property type="entry name" value="PRK13825.1-2"/>
    <property type="match status" value="1"/>
</dbReference>
<sequence>MRREVMMTAVLVPLAVVVGAVGWSGQALLLPAATFFPLLWARSPTRIAAALVAAGYFLAASRALPSGVAQFFAADLWVGLCFWIAAASSFVAVHAVFWTARSGLVKAVRYLLILALTGLPPLGITGWAHPLTAAGILFPEWGWWGLLALTAGLIGLVTRIGPAIAIALSGLWLWSAASGTNQILAEGWRGVELEMGASLGRDRWLERQRHLIAFVREAAGSDAAVVVLPESALGFWTPTLERLWREELQGTGVTVIAGAAVIDANGYDNVMVAIDAHGGRVLYRERMPVPVSMWRPWERWTGETGGARANLFANPVVEVAGRKIAPLICYEQLVLWPILQSMLHRPDAIVLIGNGWWTTGGNIIAIQRASAKAWSALFGVPLVISFNT</sequence>
<accession>A0A7K1RM16</accession>
<comment type="caution">
    <text evidence="4">The sequence shown here is derived from an EMBL/GenBank/DDBJ whole genome shotgun (WGS) entry which is preliminary data.</text>
</comment>
<dbReference type="SUPFAM" id="SSF56317">
    <property type="entry name" value="Carbon-nitrogen hydrolase"/>
    <property type="match status" value="1"/>
</dbReference>
<dbReference type="PIRSF" id="PIRSF017932">
    <property type="entry name" value="Conjugal_transfer_TraB_rhizob"/>
    <property type="match status" value="1"/>
</dbReference>
<evidence type="ECO:0000259" key="2">
    <source>
        <dbReference type="PROSITE" id="PS50263"/>
    </source>
</evidence>
<dbReference type="InterPro" id="IPR003010">
    <property type="entry name" value="C-N_Hydrolase"/>
</dbReference>
<keyword evidence="1" id="KW-1133">Transmembrane helix</keyword>
<evidence type="ECO:0000256" key="1">
    <source>
        <dbReference type="SAM" id="Phobius"/>
    </source>
</evidence>
<feature type="transmembrane region" description="Helical" evidence="1">
    <location>
        <begin position="110"/>
        <end position="129"/>
    </location>
</feature>
<feature type="transmembrane region" description="Helical" evidence="1">
    <location>
        <begin position="141"/>
        <end position="174"/>
    </location>
</feature>
<protein>
    <submittedName>
        <fullName evidence="4">Conjugal transfer protein TraB</fullName>
    </submittedName>
</protein>
<dbReference type="GO" id="GO:0016020">
    <property type="term" value="C:membrane"/>
    <property type="evidence" value="ECO:0007669"/>
    <property type="project" value="InterPro"/>
</dbReference>
<gene>
    <name evidence="3" type="ORF">BBI04_022870</name>
    <name evidence="4" type="ORF">GOZ88_23380</name>
</gene>
<name>A0A7K1RM16_AGRVI</name>
<dbReference type="Gene3D" id="3.60.110.10">
    <property type="entry name" value="Carbon-nitrogen hydrolase"/>
    <property type="match status" value="1"/>
</dbReference>
<evidence type="ECO:0000313" key="3">
    <source>
        <dbReference type="EMBL" id="MUP07637.1"/>
    </source>
</evidence>
<dbReference type="EMBL" id="WPHU01000012">
    <property type="protein sequence ID" value="MVA59055.1"/>
    <property type="molecule type" value="Genomic_DNA"/>
</dbReference>
<organism evidence="4 6">
    <name type="scientific">Agrobacterium vitis</name>
    <name type="common">Rhizobium vitis</name>
    <dbReference type="NCBI Taxonomy" id="373"/>
    <lineage>
        <taxon>Bacteria</taxon>
        <taxon>Pseudomonadati</taxon>
        <taxon>Pseudomonadota</taxon>
        <taxon>Alphaproteobacteria</taxon>
        <taxon>Hyphomicrobiales</taxon>
        <taxon>Rhizobiaceae</taxon>
        <taxon>Rhizobium/Agrobacterium group</taxon>
        <taxon>Agrobacterium</taxon>
    </lineage>
</organism>
<dbReference type="Proteomes" id="UP000175993">
    <property type="component" value="Unassembled WGS sequence"/>
</dbReference>
<dbReference type="Pfam" id="PF00795">
    <property type="entry name" value="CN_hydrolase"/>
    <property type="match status" value="1"/>
</dbReference>
<evidence type="ECO:0000313" key="4">
    <source>
        <dbReference type="EMBL" id="MVA59055.1"/>
    </source>
</evidence>
<keyword evidence="1" id="KW-0472">Membrane</keyword>
<keyword evidence="1" id="KW-0812">Transmembrane</keyword>
<feature type="transmembrane region" description="Helical" evidence="1">
    <location>
        <begin position="12"/>
        <end position="40"/>
    </location>
</feature>
<proteinExistence type="predicted"/>
<reference evidence="3 5" key="1">
    <citation type="submission" date="2019-11" db="EMBL/GenBank/DDBJ databases">
        <title>Whole-genome sequencing of Allorhizobium vitis.</title>
        <authorList>
            <person name="Gan H.M."/>
            <person name="Savka M.A."/>
        </authorList>
    </citation>
    <scope>NUCLEOTIDE SEQUENCE [LARGE SCALE GENOMIC DNA]</scope>
    <source>
        <strain evidence="3 5">AB4</strain>
    </source>
</reference>
<dbReference type="PROSITE" id="PS50263">
    <property type="entry name" value="CN_HYDROLASE"/>
    <property type="match status" value="1"/>
</dbReference>
<evidence type="ECO:0000313" key="5">
    <source>
        <dbReference type="Proteomes" id="UP000175993"/>
    </source>
</evidence>
<dbReference type="InterPro" id="IPR016707">
    <property type="entry name" value="Conjugal_tfr_TraB_rhizob"/>
</dbReference>
<reference evidence="4 6" key="2">
    <citation type="submission" date="2019-12" db="EMBL/GenBank/DDBJ databases">
        <title>Whole-genome sequencing of Allorhizobium vitis.</title>
        <authorList>
            <person name="Gan H.M."/>
            <person name="Szegedi E."/>
            <person name="Burr T."/>
            <person name="Savka M.A."/>
        </authorList>
    </citation>
    <scope>NUCLEOTIDE SEQUENCE [LARGE SCALE GENOMIC DNA]</scope>
    <source>
        <strain evidence="4 6">CG415</strain>
    </source>
</reference>